<dbReference type="Proteomes" id="UP001174909">
    <property type="component" value="Unassembled WGS sequence"/>
</dbReference>
<keyword evidence="1" id="KW-1133">Transmembrane helix</keyword>
<proteinExistence type="predicted"/>
<keyword evidence="1" id="KW-0812">Transmembrane</keyword>
<organism evidence="2 3">
    <name type="scientific">Geodia barretti</name>
    <name type="common">Barrett's horny sponge</name>
    <dbReference type="NCBI Taxonomy" id="519541"/>
    <lineage>
        <taxon>Eukaryota</taxon>
        <taxon>Metazoa</taxon>
        <taxon>Porifera</taxon>
        <taxon>Demospongiae</taxon>
        <taxon>Heteroscleromorpha</taxon>
        <taxon>Tetractinellida</taxon>
        <taxon>Astrophorina</taxon>
        <taxon>Geodiidae</taxon>
        <taxon>Geodia</taxon>
    </lineage>
</organism>
<comment type="caution">
    <text evidence="2">The sequence shown here is derived from an EMBL/GenBank/DDBJ whole genome shotgun (WGS) entry which is preliminary data.</text>
</comment>
<protein>
    <recommendedName>
        <fullName evidence="4">Amino acid transporter transmembrane domain-containing protein</fullName>
    </recommendedName>
</protein>
<dbReference type="EMBL" id="CASHTH010003693">
    <property type="protein sequence ID" value="CAI8048052.1"/>
    <property type="molecule type" value="Genomic_DNA"/>
</dbReference>
<accession>A0AA35TJ75</accession>
<evidence type="ECO:0000256" key="1">
    <source>
        <dbReference type="SAM" id="Phobius"/>
    </source>
</evidence>
<evidence type="ECO:0000313" key="3">
    <source>
        <dbReference type="Proteomes" id="UP001174909"/>
    </source>
</evidence>
<keyword evidence="3" id="KW-1185">Reference proteome</keyword>
<sequence length="141" mass="14967">MSRLYVDGGKIDEESMEDVPNSELYSNEQQPLLAGDTVQKSGFGAGGPKEGCTSYKRQGANEIATFFNFAKASIGSGSFALPWGILQVGVLVGGLGMILLGLARLGQYTHPSIHWGLVVEGTLNCNIEHGIANQHVCTLVN</sequence>
<feature type="transmembrane region" description="Helical" evidence="1">
    <location>
        <begin position="80"/>
        <end position="103"/>
    </location>
</feature>
<dbReference type="AlphaFoldDB" id="A0AA35TJ75"/>
<name>A0AA35TJ75_GEOBA</name>
<evidence type="ECO:0008006" key="4">
    <source>
        <dbReference type="Google" id="ProtNLM"/>
    </source>
</evidence>
<gene>
    <name evidence="2" type="ORF">GBAR_LOCUS26545</name>
</gene>
<evidence type="ECO:0000313" key="2">
    <source>
        <dbReference type="EMBL" id="CAI8048052.1"/>
    </source>
</evidence>
<keyword evidence="1" id="KW-0472">Membrane</keyword>
<reference evidence="2" key="1">
    <citation type="submission" date="2023-03" db="EMBL/GenBank/DDBJ databases">
        <authorList>
            <person name="Steffen K."/>
            <person name="Cardenas P."/>
        </authorList>
    </citation>
    <scope>NUCLEOTIDE SEQUENCE</scope>
</reference>